<evidence type="ECO:0000313" key="3">
    <source>
        <dbReference type="Proteomes" id="UP000306324"/>
    </source>
</evidence>
<evidence type="ECO:0000256" key="1">
    <source>
        <dbReference type="SAM" id="MobiDB-lite"/>
    </source>
</evidence>
<name>A0A5S4ESD3_9PROT</name>
<dbReference type="AlphaFoldDB" id="A0A5S4ESD3"/>
<comment type="caution">
    <text evidence="2">The sequence shown here is derived from an EMBL/GenBank/DDBJ whole genome shotgun (WGS) entry which is preliminary data.</text>
</comment>
<feature type="region of interest" description="Disordered" evidence="1">
    <location>
        <begin position="1"/>
        <end position="47"/>
    </location>
</feature>
<gene>
    <name evidence="2" type="ORF">ACCUM_1834</name>
</gene>
<evidence type="ECO:0000313" key="2">
    <source>
        <dbReference type="EMBL" id="TMQ78278.1"/>
    </source>
</evidence>
<keyword evidence="3" id="KW-1185">Reference proteome</keyword>
<reference evidence="2 3" key="1">
    <citation type="submission" date="2019-04" db="EMBL/GenBank/DDBJ databases">
        <title>A novel phosphate-accumulating bacterium identified in bioreactor for phosphate removal from wastewater.</title>
        <authorList>
            <person name="Kotlyarov R.Y."/>
            <person name="Beletsky A.V."/>
            <person name="Kallistova A.Y."/>
            <person name="Dorofeev A.G."/>
            <person name="Nikolaev Y.Y."/>
            <person name="Pimenov N.V."/>
            <person name="Ravin N.V."/>
            <person name="Mardanov A.V."/>
        </authorList>
    </citation>
    <scope>NUCLEOTIDE SEQUENCE [LARGE SCALE GENOMIC DNA]</scope>
    <source>
        <strain evidence="2 3">Bin19</strain>
    </source>
</reference>
<proteinExistence type="predicted"/>
<dbReference type="EMBL" id="SWAD01000009">
    <property type="protein sequence ID" value="TMQ78278.1"/>
    <property type="molecule type" value="Genomic_DNA"/>
</dbReference>
<sequence>MRRTSRTQHVFDRGRDAKASSRGVARQPEISSALGFRTAGHDGSRCT</sequence>
<feature type="compositionally biased region" description="Basic and acidic residues" evidence="1">
    <location>
        <begin position="9"/>
        <end position="19"/>
    </location>
</feature>
<organism evidence="2 3">
    <name type="scientific">Candidatus Accumulibacter phosphatis</name>
    <dbReference type="NCBI Taxonomy" id="327160"/>
    <lineage>
        <taxon>Bacteria</taxon>
        <taxon>Pseudomonadati</taxon>
        <taxon>Pseudomonadota</taxon>
        <taxon>Betaproteobacteria</taxon>
        <taxon>Candidatus Accumulibacter</taxon>
    </lineage>
</organism>
<accession>A0A5S4ESD3</accession>
<protein>
    <submittedName>
        <fullName evidence="2">Uncharacterized protein</fullName>
    </submittedName>
</protein>
<dbReference type="Proteomes" id="UP000306324">
    <property type="component" value="Unassembled WGS sequence"/>
</dbReference>